<sequence>MITFAIPQGKRGFNKNRNIIKNIQQLLADYNYFSDICTLLKKLSDL</sequence>
<name>A0A4R6IMI9_9SPHI</name>
<keyword evidence="2" id="KW-1185">Reference proteome</keyword>
<dbReference type="AlphaFoldDB" id="A0A4R6IMI9"/>
<protein>
    <submittedName>
        <fullName evidence="1">Uncharacterized protein</fullName>
    </submittedName>
</protein>
<organism evidence="1 2">
    <name type="scientific">Pedobacter duraquae</name>
    <dbReference type="NCBI Taxonomy" id="425511"/>
    <lineage>
        <taxon>Bacteria</taxon>
        <taxon>Pseudomonadati</taxon>
        <taxon>Bacteroidota</taxon>
        <taxon>Sphingobacteriia</taxon>
        <taxon>Sphingobacteriales</taxon>
        <taxon>Sphingobacteriaceae</taxon>
        <taxon>Pedobacter</taxon>
    </lineage>
</organism>
<proteinExistence type="predicted"/>
<accession>A0A4R6IMI9</accession>
<evidence type="ECO:0000313" key="2">
    <source>
        <dbReference type="Proteomes" id="UP000295499"/>
    </source>
</evidence>
<gene>
    <name evidence="1" type="ORF">CLV32_2290</name>
</gene>
<evidence type="ECO:0000313" key="1">
    <source>
        <dbReference type="EMBL" id="TDO23301.1"/>
    </source>
</evidence>
<reference evidence="1 2" key="1">
    <citation type="submission" date="2019-03" db="EMBL/GenBank/DDBJ databases">
        <title>Genomic Encyclopedia of Archaeal and Bacterial Type Strains, Phase II (KMG-II): from individual species to whole genera.</title>
        <authorList>
            <person name="Goeker M."/>
        </authorList>
    </citation>
    <scope>NUCLEOTIDE SEQUENCE [LARGE SCALE GENOMIC DNA]</scope>
    <source>
        <strain evidence="1 2">DSM 19034</strain>
    </source>
</reference>
<dbReference type="EMBL" id="SNWM01000002">
    <property type="protein sequence ID" value="TDO23301.1"/>
    <property type="molecule type" value="Genomic_DNA"/>
</dbReference>
<comment type="caution">
    <text evidence="1">The sequence shown here is derived from an EMBL/GenBank/DDBJ whole genome shotgun (WGS) entry which is preliminary data.</text>
</comment>
<dbReference type="Proteomes" id="UP000295499">
    <property type="component" value="Unassembled WGS sequence"/>
</dbReference>